<name>A0A1Q9C8A7_SYMMI</name>
<organism evidence="1 2">
    <name type="scientific">Symbiodinium microadriaticum</name>
    <name type="common">Dinoflagellate</name>
    <name type="synonym">Zooxanthella microadriatica</name>
    <dbReference type="NCBI Taxonomy" id="2951"/>
    <lineage>
        <taxon>Eukaryota</taxon>
        <taxon>Sar</taxon>
        <taxon>Alveolata</taxon>
        <taxon>Dinophyceae</taxon>
        <taxon>Suessiales</taxon>
        <taxon>Symbiodiniaceae</taxon>
        <taxon>Symbiodinium</taxon>
    </lineage>
</organism>
<protein>
    <submittedName>
        <fullName evidence="1">Protein DD3-3</fullName>
    </submittedName>
</protein>
<dbReference type="AlphaFoldDB" id="A0A1Q9C8A7"/>
<dbReference type="InterPro" id="IPR053320">
    <property type="entry name" value="Protein_DD3-3_O-glyco"/>
</dbReference>
<accession>A0A1Q9C8A7</accession>
<gene>
    <name evidence="1" type="primary">DD3-3</name>
    <name evidence="1" type="ORF">AK812_SmicGene40591</name>
</gene>
<comment type="caution">
    <text evidence="1">The sequence shown here is derived from an EMBL/GenBank/DDBJ whole genome shotgun (WGS) entry which is preliminary data.</text>
</comment>
<evidence type="ECO:0000313" key="2">
    <source>
        <dbReference type="Proteomes" id="UP000186817"/>
    </source>
</evidence>
<dbReference type="EMBL" id="LSRX01001518">
    <property type="protein sequence ID" value="OLP79154.1"/>
    <property type="molecule type" value="Genomic_DNA"/>
</dbReference>
<evidence type="ECO:0000313" key="1">
    <source>
        <dbReference type="EMBL" id="OLP79154.1"/>
    </source>
</evidence>
<dbReference type="PANTHER" id="PTHR35170">
    <property type="entry name" value="PROTEIN DD3-3"/>
    <property type="match status" value="1"/>
</dbReference>
<reference evidence="1 2" key="1">
    <citation type="submission" date="2016-02" db="EMBL/GenBank/DDBJ databases">
        <title>Genome analysis of coral dinoflagellate symbionts highlights evolutionary adaptations to a symbiotic lifestyle.</title>
        <authorList>
            <person name="Aranda M."/>
            <person name="Li Y."/>
            <person name="Liew Y.J."/>
            <person name="Baumgarten S."/>
            <person name="Simakov O."/>
            <person name="Wilson M."/>
            <person name="Piel J."/>
            <person name="Ashoor H."/>
            <person name="Bougouffa S."/>
            <person name="Bajic V.B."/>
            <person name="Ryu T."/>
            <person name="Ravasi T."/>
            <person name="Bayer T."/>
            <person name="Micklem G."/>
            <person name="Kim H."/>
            <person name="Bhak J."/>
            <person name="Lajeunesse T.C."/>
            <person name="Voolstra C.R."/>
        </authorList>
    </citation>
    <scope>NUCLEOTIDE SEQUENCE [LARGE SCALE GENOMIC DNA]</scope>
    <source>
        <strain evidence="1 2">CCMP2467</strain>
    </source>
</reference>
<dbReference type="PANTHER" id="PTHR35170:SF1">
    <property type="entry name" value="PROTEIN DD3-3"/>
    <property type="match status" value="1"/>
</dbReference>
<sequence>MNIVDLRLGLRLKKTSDVNPEATPGDMARTMRCCLLFVAFCRCAVGDVYLHNPRGSNNKLSEQQNNAQNQNRLFDSQNNAQGGYQIGDNCQNACQDENRDYDATKSGAMKGHMTYYQGSELYIEWERARTSFQIKLFA</sequence>
<dbReference type="Proteomes" id="UP000186817">
    <property type="component" value="Unassembled WGS sequence"/>
</dbReference>
<dbReference type="OrthoDB" id="167398at2759"/>
<keyword evidence="2" id="KW-1185">Reference proteome</keyword>
<proteinExistence type="predicted"/>